<dbReference type="EMBL" id="AQRA01000007">
    <property type="protein sequence ID" value="EZH72858.1"/>
    <property type="molecule type" value="Genomic_DNA"/>
</dbReference>
<dbReference type="AlphaFoldDB" id="A0A023BSQ9"/>
<keyword evidence="2" id="KW-1185">Reference proteome</keyword>
<evidence type="ECO:0000313" key="2">
    <source>
        <dbReference type="Proteomes" id="UP000023541"/>
    </source>
</evidence>
<dbReference type="OrthoDB" id="1162863at2"/>
<organism evidence="1 2">
    <name type="scientific">Aquimarina atlantica</name>
    <dbReference type="NCBI Taxonomy" id="1317122"/>
    <lineage>
        <taxon>Bacteria</taxon>
        <taxon>Pseudomonadati</taxon>
        <taxon>Bacteroidota</taxon>
        <taxon>Flavobacteriia</taxon>
        <taxon>Flavobacteriales</taxon>
        <taxon>Flavobacteriaceae</taxon>
        <taxon>Aquimarina</taxon>
    </lineage>
</organism>
<comment type="caution">
    <text evidence="1">The sequence shown here is derived from an EMBL/GenBank/DDBJ whole genome shotgun (WGS) entry which is preliminary data.</text>
</comment>
<name>A0A023BSQ9_9FLAO</name>
<dbReference type="eggNOG" id="ENOG503006Z">
    <property type="taxonomic scope" value="Bacteria"/>
</dbReference>
<proteinExistence type="predicted"/>
<evidence type="ECO:0000313" key="1">
    <source>
        <dbReference type="EMBL" id="EZH72858.1"/>
    </source>
</evidence>
<gene>
    <name evidence="1" type="ORF">ATO12_22275</name>
</gene>
<accession>A0A023BSQ9</accession>
<dbReference type="RefSeq" id="WP_034244281.1">
    <property type="nucleotide sequence ID" value="NZ_AQRA01000007.1"/>
</dbReference>
<reference evidence="1 2" key="1">
    <citation type="submission" date="2014-04" db="EMBL/GenBank/DDBJ databases">
        <title>Aquimarina sp. 22II-S11-z7 Genome Sequencing.</title>
        <authorList>
            <person name="Lai Q."/>
        </authorList>
    </citation>
    <scope>NUCLEOTIDE SEQUENCE [LARGE SCALE GENOMIC DNA]</scope>
    <source>
        <strain evidence="1 2">22II-S11-z7</strain>
    </source>
</reference>
<protein>
    <submittedName>
        <fullName evidence="1">Uncharacterized protein</fullName>
    </submittedName>
</protein>
<dbReference type="Proteomes" id="UP000023541">
    <property type="component" value="Unassembled WGS sequence"/>
</dbReference>
<sequence length="106" mass="12590">MRNLIKVLILLISLCGYSQEQKTQVNVSKFYREGDLSFLHIEKEKYIIMQMTHFENEESNKKEMILNGVEYRLKKVFKIKNLNSTSAIHSLEYWSSINNDIILMDK</sequence>